<evidence type="ECO:0000256" key="1">
    <source>
        <dbReference type="SAM" id="Phobius"/>
    </source>
</evidence>
<organism evidence="2 3">
    <name type="scientific">Fulvimonas yonginensis</name>
    <dbReference type="NCBI Taxonomy" id="1495200"/>
    <lineage>
        <taxon>Bacteria</taxon>
        <taxon>Pseudomonadati</taxon>
        <taxon>Pseudomonadota</taxon>
        <taxon>Gammaproteobacteria</taxon>
        <taxon>Lysobacterales</taxon>
        <taxon>Rhodanobacteraceae</taxon>
        <taxon>Fulvimonas</taxon>
    </lineage>
</organism>
<dbReference type="EMBL" id="JBBBNY010000011">
    <property type="protein sequence ID" value="MEI7037739.1"/>
    <property type="molecule type" value="Genomic_DNA"/>
</dbReference>
<dbReference type="Pfam" id="PF11219">
    <property type="entry name" value="DUF3014"/>
    <property type="match status" value="1"/>
</dbReference>
<dbReference type="InterPro" id="IPR021382">
    <property type="entry name" value="DUF3014"/>
</dbReference>
<protein>
    <submittedName>
        <fullName evidence="2">DUF3014 domain-containing protein</fullName>
    </submittedName>
</protein>
<accession>A0ABU8JDS9</accession>
<evidence type="ECO:0000313" key="2">
    <source>
        <dbReference type="EMBL" id="MEI7037739.1"/>
    </source>
</evidence>
<keyword evidence="1" id="KW-1133">Transmembrane helix</keyword>
<sequence length="276" mass="29274">MKKRSSIGQWLVTGVVVIVAIAIGVFIWRKATQVEPTAVTRAPAAAASAGPAAASSAIRHPIAQAGPAPATTAPLPALDASDPSVAEALLGMAGGDRLGGLLYRDQIIRRIVATVDALPRQSVASNLMPVKPPKGSFVVEPAEGGFVLSPRNAERYAPYMRVLEGADPQTLVAWYVGHYPLFQQAYRDLGYPHGYFNDRLVAAIDDMLAAPDLQTPASLVQPKVFFRYADPALESRSAGQKMMMRLGPADEAKAKAKLRAIRARLTGASLPAPSRS</sequence>
<feature type="transmembrane region" description="Helical" evidence="1">
    <location>
        <begin position="7"/>
        <end position="28"/>
    </location>
</feature>
<keyword evidence="1" id="KW-0472">Membrane</keyword>
<keyword evidence="3" id="KW-1185">Reference proteome</keyword>
<proteinExistence type="predicted"/>
<dbReference type="Proteomes" id="UP001381174">
    <property type="component" value="Unassembled WGS sequence"/>
</dbReference>
<reference evidence="2 3" key="1">
    <citation type="journal article" date="2014" name="Int. J. Syst. Evol. Microbiol.">
        <title>Fulvimonas yonginensis sp. nov., isolated from greenhouse soil, and emended description of the genus Fulvimonas.</title>
        <authorList>
            <person name="Ahn J.H."/>
            <person name="Kim S.J."/>
            <person name="Weon H.Y."/>
            <person name="Hong S.B."/>
            <person name="Seok S.J."/>
            <person name="Kwon S.W."/>
        </authorList>
    </citation>
    <scope>NUCLEOTIDE SEQUENCE [LARGE SCALE GENOMIC DNA]</scope>
    <source>
        <strain evidence="2 3">KACC 16952</strain>
    </source>
</reference>
<keyword evidence="1" id="KW-0812">Transmembrane</keyword>
<evidence type="ECO:0000313" key="3">
    <source>
        <dbReference type="Proteomes" id="UP001381174"/>
    </source>
</evidence>
<gene>
    <name evidence="2" type="ORF">WAT24_13300</name>
</gene>
<comment type="caution">
    <text evidence="2">The sequence shown here is derived from an EMBL/GenBank/DDBJ whole genome shotgun (WGS) entry which is preliminary data.</text>
</comment>
<name>A0ABU8JDS9_9GAMM</name>
<dbReference type="RefSeq" id="WP_336808378.1">
    <property type="nucleotide sequence ID" value="NZ_JBBBNY010000011.1"/>
</dbReference>